<protein>
    <recommendedName>
        <fullName evidence="1">SnoaL-like domain-containing protein</fullName>
    </recommendedName>
</protein>
<dbReference type="Pfam" id="PF13577">
    <property type="entry name" value="SnoaL_4"/>
    <property type="match status" value="1"/>
</dbReference>
<feature type="domain" description="SnoaL-like" evidence="1">
    <location>
        <begin position="6"/>
        <end position="133"/>
    </location>
</feature>
<dbReference type="Gene3D" id="3.10.450.50">
    <property type="match status" value="1"/>
</dbReference>
<dbReference type="EMBL" id="BOOO01000036">
    <property type="protein sequence ID" value="GII32679.1"/>
    <property type="molecule type" value="Genomic_DNA"/>
</dbReference>
<dbReference type="AlphaFoldDB" id="A0A8J3TUS6"/>
<dbReference type="SUPFAM" id="SSF54427">
    <property type="entry name" value="NTF2-like"/>
    <property type="match status" value="1"/>
</dbReference>
<reference evidence="2 3" key="1">
    <citation type="submission" date="2021-01" db="EMBL/GenBank/DDBJ databases">
        <title>Whole genome shotgun sequence of Planotetraspora mira NBRC 15435.</title>
        <authorList>
            <person name="Komaki H."/>
            <person name="Tamura T."/>
        </authorList>
    </citation>
    <scope>NUCLEOTIDE SEQUENCE [LARGE SCALE GENOMIC DNA]</scope>
    <source>
        <strain evidence="2 3">NBRC 15435</strain>
    </source>
</reference>
<dbReference type="RefSeq" id="WP_203956567.1">
    <property type="nucleotide sequence ID" value="NZ_BOOO01000036.1"/>
</dbReference>
<proteinExistence type="predicted"/>
<comment type="caution">
    <text evidence="2">The sequence shown here is derived from an EMBL/GenBank/DDBJ whole genome shotgun (WGS) entry which is preliminary data.</text>
</comment>
<dbReference type="Proteomes" id="UP000650628">
    <property type="component" value="Unassembled WGS sequence"/>
</dbReference>
<evidence type="ECO:0000313" key="2">
    <source>
        <dbReference type="EMBL" id="GII32679.1"/>
    </source>
</evidence>
<name>A0A8J3TUS6_9ACTN</name>
<sequence>MTDRLRELLDKQDIYEVLARYLRAVDRGDVAGVSACYLPGATEDHGGVFSGSAEDYVASVAPVVAHPRGRTMHCMTNVLVELGDDPDTAQAESYVTTFTRVRTPDGHGHSFVGARIIDRFERRDGRWGIAHRTLVWEWNHDAPANETWIFGMLVPDPSVLVRGGKHPNDPVYGGAAR</sequence>
<organism evidence="2 3">
    <name type="scientific">Planotetraspora mira</name>
    <dbReference type="NCBI Taxonomy" id="58121"/>
    <lineage>
        <taxon>Bacteria</taxon>
        <taxon>Bacillati</taxon>
        <taxon>Actinomycetota</taxon>
        <taxon>Actinomycetes</taxon>
        <taxon>Streptosporangiales</taxon>
        <taxon>Streptosporangiaceae</taxon>
        <taxon>Planotetraspora</taxon>
    </lineage>
</organism>
<keyword evidence="3" id="KW-1185">Reference proteome</keyword>
<dbReference type="InterPro" id="IPR037401">
    <property type="entry name" value="SnoaL-like"/>
</dbReference>
<dbReference type="InterPro" id="IPR032710">
    <property type="entry name" value="NTF2-like_dom_sf"/>
</dbReference>
<evidence type="ECO:0000259" key="1">
    <source>
        <dbReference type="Pfam" id="PF13577"/>
    </source>
</evidence>
<gene>
    <name evidence="2" type="ORF">Pmi06nite_61210</name>
</gene>
<accession>A0A8J3TUS6</accession>
<evidence type="ECO:0000313" key="3">
    <source>
        <dbReference type="Proteomes" id="UP000650628"/>
    </source>
</evidence>